<proteinExistence type="predicted"/>
<evidence type="ECO:0000313" key="2">
    <source>
        <dbReference type="EMBL" id="QYT02026.1"/>
    </source>
</evidence>
<protein>
    <submittedName>
        <fullName evidence="2">Uncharacterized protein</fullName>
    </submittedName>
</protein>
<keyword evidence="3" id="KW-1185">Reference proteome</keyword>
<accession>A0A8G0LLZ3</accession>
<dbReference type="EMBL" id="CP075868">
    <property type="protein sequence ID" value="QYT02026.1"/>
    <property type="molecule type" value="Genomic_DNA"/>
</dbReference>
<name>A0A8G0LLZ3_9HYPO</name>
<dbReference type="AlphaFoldDB" id="A0A8G0LLZ3"/>
<reference evidence="2 3" key="1">
    <citation type="journal article" date="2021" name="BMC Genomics">
        <title>Telomere-to-telomere genome assembly of asparaginase-producing Trichoderma simmonsii.</title>
        <authorList>
            <person name="Chung D."/>
            <person name="Kwon Y.M."/>
            <person name="Yang Y."/>
        </authorList>
    </citation>
    <scope>NUCLEOTIDE SEQUENCE [LARGE SCALE GENOMIC DNA]</scope>
    <source>
        <strain evidence="2 3">GH-Sj1</strain>
    </source>
</reference>
<feature type="region of interest" description="Disordered" evidence="1">
    <location>
        <begin position="1"/>
        <end position="56"/>
    </location>
</feature>
<dbReference type="Proteomes" id="UP000826661">
    <property type="component" value="Chromosome V"/>
</dbReference>
<gene>
    <name evidence="2" type="ORF">H0G86_009032</name>
</gene>
<evidence type="ECO:0000313" key="3">
    <source>
        <dbReference type="Proteomes" id="UP000826661"/>
    </source>
</evidence>
<feature type="compositionally biased region" description="Polar residues" evidence="1">
    <location>
        <begin position="23"/>
        <end position="44"/>
    </location>
</feature>
<sequence>MVENPQALPNGRGLTLTIEGQDDTQGAESANSTPRGTPQKTPQKTPRKIKPRREGNMLYNRVLSRIGKNAARSESKDANWVHLWFLRVIFRPNISSASGGQASALFRVMHSSHGNMSNKWSMQSP</sequence>
<evidence type="ECO:0000256" key="1">
    <source>
        <dbReference type="SAM" id="MobiDB-lite"/>
    </source>
</evidence>
<organism evidence="2 3">
    <name type="scientific">Trichoderma simmonsii</name>
    <dbReference type="NCBI Taxonomy" id="1491479"/>
    <lineage>
        <taxon>Eukaryota</taxon>
        <taxon>Fungi</taxon>
        <taxon>Dikarya</taxon>
        <taxon>Ascomycota</taxon>
        <taxon>Pezizomycotina</taxon>
        <taxon>Sordariomycetes</taxon>
        <taxon>Hypocreomycetidae</taxon>
        <taxon>Hypocreales</taxon>
        <taxon>Hypocreaceae</taxon>
        <taxon>Trichoderma</taxon>
    </lineage>
</organism>